<protein>
    <submittedName>
        <fullName evidence="1">Uncharacterized protein</fullName>
    </submittedName>
</protein>
<gene>
    <name evidence="1" type="ORF">BZM27_34805</name>
</gene>
<dbReference type="EMBL" id="MWML01000179">
    <property type="protein sequence ID" value="TCG05284.1"/>
    <property type="molecule type" value="Genomic_DNA"/>
</dbReference>
<name>A0A4R0X5Q7_9BURK</name>
<proteinExistence type="predicted"/>
<reference evidence="1 2" key="1">
    <citation type="submission" date="2017-02" db="EMBL/GenBank/DDBJ databases">
        <title>Paraburkholderia sophoroidis sp. nov. and Paraburkholderia steynii sp. nov. rhizobial symbionts of the fynbos legume Hypocalyptus sophoroides.</title>
        <authorList>
            <person name="Steenkamp E.T."/>
            <person name="Beukes C.W."/>
            <person name="Van Zyl E."/>
            <person name="Avontuur J."/>
            <person name="Chan W.Y."/>
            <person name="Hassen A."/>
            <person name="Palmer M."/>
            <person name="Mthombeni L."/>
            <person name="Phalane F."/>
            <person name="Sereme K."/>
            <person name="Venter S.N."/>
        </authorList>
    </citation>
    <scope>NUCLEOTIDE SEQUENCE [LARGE SCALE GENOMIC DNA]</scope>
    <source>
        <strain evidence="1 2">HC1.1ba</strain>
    </source>
</reference>
<dbReference type="AlphaFoldDB" id="A0A4R0X5Q7"/>
<organism evidence="1 2">
    <name type="scientific">Paraburkholderia steynii</name>
    <dbReference type="NCBI Taxonomy" id="1245441"/>
    <lineage>
        <taxon>Bacteria</taxon>
        <taxon>Pseudomonadati</taxon>
        <taxon>Pseudomonadota</taxon>
        <taxon>Betaproteobacteria</taxon>
        <taxon>Burkholderiales</taxon>
        <taxon>Burkholderiaceae</taxon>
        <taxon>Paraburkholderia</taxon>
    </lineage>
</organism>
<comment type="caution">
    <text evidence="1">The sequence shown here is derived from an EMBL/GenBank/DDBJ whole genome shotgun (WGS) entry which is preliminary data.</text>
</comment>
<dbReference type="Proteomes" id="UP000294200">
    <property type="component" value="Unassembled WGS sequence"/>
</dbReference>
<evidence type="ECO:0000313" key="2">
    <source>
        <dbReference type="Proteomes" id="UP000294200"/>
    </source>
</evidence>
<evidence type="ECO:0000313" key="1">
    <source>
        <dbReference type="EMBL" id="TCG05284.1"/>
    </source>
</evidence>
<keyword evidence="2" id="KW-1185">Reference proteome</keyword>
<sequence>MSTSKTRFNEAVALERVANAARDVQAACIALQYHFRPDGNAHPSMPQFVRFEAAMLELQVARAEFDAAYNCEPTWQESRADMHLLRG</sequence>
<accession>A0A4R0X5Q7</accession>